<keyword evidence="3" id="KW-1185">Reference proteome</keyword>
<protein>
    <submittedName>
        <fullName evidence="2">Uncharacterized protein</fullName>
    </submittedName>
</protein>
<gene>
    <name evidence="2" type="ORF">PIIN_07145</name>
</gene>
<organism evidence="2 3">
    <name type="scientific">Serendipita indica (strain DSM 11827)</name>
    <name type="common">Root endophyte fungus</name>
    <name type="synonym">Piriformospora indica</name>
    <dbReference type="NCBI Taxonomy" id="1109443"/>
    <lineage>
        <taxon>Eukaryota</taxon>
        <taxon>Fungi</taxon>
        <taxon>Dikarya</taxon>
        <taxon>Basidiomycota</taxon>
        <taxon>Agaricomycotina</taxon>
        <taxon>Agaricomycetes</taxon>
        <taxon>Sebacinales</taxon>
        <taxon>Serendipitaceae</taxon>
        <taxon>Serendipita</taxon>
    </lineage>
</organism>
<evidence type="ECO:0000313" key="2">
    <source>
        <dbReference type="EMBL" id="CCA73191.1"/>
    </source>
</evidence>
<dbReference type="Proteomes" id="UP000007148">
    <property type="component" value="Unassembled WGS sequence"/>
</dbReference>
<name>G4TPE8_SERID</name>
<reference evidence="2 3" key="1">
    <citation type="journal article" date="2011" name="PLoS Pathog.">
        <title>Endophytic Life Strategies Decoded by Genome and Transcriptome Analyses of the Mutualistic Root Symbiont Piriformospora indica.</title>
        <authorList>
            <person name="Zuccaro A."/>
            <person name="Lahrmann U."/>
            <person name="Guldener U."/>
            <person name="Langen G."/>
            <person name="Pfiffi S."/>
            <person name="Biedenkopf D."/>
            <person name="Wong P."/>
            <person name="Samans B."/>
            <person name="Grimm C."/>
            <person name="Basiewicz M."/>
            <person name="Murat C."/>
            <person name="Martin F."/>
            <person name="Kogel K.H."/>
        </authorList>
    </citation>
    <scope>NUCLEOTIDE SEQUENCE [LARGE SCALE GENOMIC DNA]</scope>
    <source>
        <strain evidence="2 3">DSM 11827</strain>
    </source>
</reference>
<feature type="region of interest" description="Disordered" evidence="1">
    <location>
        <begin position="61"/>
        <end position="80"/>
    </location>
</feature>
<evidence type="ECO:0000313" key="3">
    <source>
        <dbReference type="Proteomes" id="UP000007148"/>
    </source>
</evidence>
<feature type="region of interest" description="Disordered" evidence="1">
    <location>
        <begin position="98"/>
        <end position="135"/>
    </location>
</feature>
<dbReference type="AlphaFoldDB" id="G4TPE8"/>
<dbReference type="EMBL" id="CAFZ01000208">
    <property type="protein sequence ID" value="CCA73191.1"/>
    <property type="molecule type" value="Genomic_DNA"/>
</dbReference>
<comment type="caution">
    <text evidence="2">The sequence shown here is derived from an EMBL/GenBank/DDBJ whole genome shotgun (WGS) entry which is preliminary data.</text>
</comment>
<sequence>MAPSVAQRLCVIFFAAVSLYHLLFYTHVRAVALPELGNPALLQSFQDVGKRAEWSTDCTDTPIPTPTVAEQGSSQPGDSGAVTITVTVFVPATTSRTSTFTRSSSNVSSSASVSGVSSASTTSSSSVATPTQTPSATAGQQAQQLNLAYVGIQVTDSCTECIASSSGDTPKWVTQACPVTPSNEGMTCAAVPFVSSPSPSTTSSAPTSTPTGLAGYQPIPLSNSVAIGCFAKNDIAQRFSSAGVQGANGGMFPSGFHSGAIGQLQFRLKGTVGLALIAGLVLW</sequence>
<proteinExistence type="predicted"/>
<dbReference type="HOGENOM" id="CLU_983909_0_0_1"/>
<feature type="compositionally biased region" description="Polar residues" evidence="1">
    <location>
        <begin position="68"/>
        <end position="80"/>
    </location>
</feature>
<dbReference type="OrthoDB" id="2802667at2759"/>
<evidence type="ECO:0000256" key="1">
    <source>
        <dbReference type="SAM" id="MobiDB-lite"/>
    </source>
</evidence>
<accession>G4TPE8</accession>
<dbReference type="InParanoid" id="G4TPE8"/>